<dbReference type="SUPFAM" id="SSF53187">
    <property type="entry name" value="Zn-dependent exopeptidases"/>
    <property type="match status" value="1"/>
</dbReference>
<dbReference type="InterPro" id="IPR007709">
    <property type="entry name" value="N-FG_amidohydro"/>
</dbReference>
<comment type="caution">
    <text evidence="2">The sequence shown here is derived from an EMBL/GenBank/DDBJ whole genome shotgun (WGS) entry which is preliminary data.</text>
</comment>
<keyword evidence="3" id="KW-1185">Reference proteome</keyword>
<evidence type="ECO:0000313" key="2">
    <source>
        <dbReference type="EMBL" id="CAH1000620.1"/>
    </source>
</evidence>
<gene>
    <name evidence="2" type="ORF">LEM8419_01754</name>
</gene>
<dbReference type="Gene3D" id="3.40.630.40">
    <property type="entry name" value="Zn-dependent exopeptidases"/>
    <property type="match status" value="1"/>
</dbReference>
<dbReference type="Pfam" id="PF05013">
    <property type="entry name" value="FGase"/>
    <property type="match status" value="1"/>
</dbReference>
<protein>
    <recommendedName>
        <fullName evidence="4">N-formylglutamate amidohydrolase</fullName>
    </recommendedName>
</protein>
<reference evidence="2" key="1">
    <citation type="submission" date="2021-12" db="EMBL/GenBank/DDBJ databases">
        <authorList>
            <person name="Rodrigo-Torres L."/>
            <person name="Arahal R. D."/>
            <person name="Lucena T."/>
        </authorList>
    </citation>
    <scope>NUCLEOTIDE SEQUENCE</scope>
    <source>
        <strain evidence="2">CECT 8419</strain>
    </source>
</reference>
<accession>A0ABM9B0I4</accession>
<sequence>MNEQPAFTLTGAPAPLILTAVHDGSTVRDELTGRFALSKQERLYEEDPHTASWARLREPHVVGHYSRFEVDLNRSRERAVYLEPADAWGLTVWQERPDAAMIERSLASYDDFYREVGQFLERVVERYGSFVLYDIHSYNHRREDNDRQPADPEANPVVNVGTGNMNRKKWAPVVDTFLTTMRKGATLDGKPLDVRENVKFDGGHFNLWIHDRFPDVSCVLSVEFKKVFMDEHTNVLDQAVLQDLQGALSSTFDPVLAARQRVQQGQSS</sequence>
<evidence type="ECO:0008006" key="4">
    <source>
        <dbReference type="Google" id="ProtNLM"/>
    </source>
</evidence>
<name>A0ABM9B0I4_9BACT</name>
<proteinExistence type="predicted"/>
<evidence type="ECO:0000313" key="3">
    <source>
        <dbReference type="Proteomes" id="UP000837803"/>
    </source>
</evidence>
<dbReference type="EMBL" id="CAKLPZ010000002">
    <property type="protein sequence ID" value="CAH1000620.1"/>
    <property type="molecule type" value="Genomic_DNA"/>
</dbReference>
<dbReference type="RefSeq" id="WP_238750657.1">
    <property type="nucleotide sequence ID" value="NZ_CAKLPZ010000002.1"/>
</dbReference>
<organism evidence="2 3">
    <name type="scientific">Neolewinella maritima</name>
    <dbReference type="NCBI Taxonomy" id="1383882"/>
    <lineage>
        <taxon>Bacteria</taxon>
        <taxon>Pseudomonadati</taxon>
        <taxon>Bacteroidota</taxon>
        <taxon>Saprospiria</taxon>
        <taxon>Saprospirales</taxon>
        <taxon>Lewinellaceae</taxon>
        <taxon>Neolewinella</taxon>
    </lineage>
</organism>
<dbReference type="Proteomes" id="UP000837803">
    <property type="component" value="Unassembled WGS sequence"/>
</dbReference>
<evidence type="ECO:0000256" key="1">
    <source>
        <dbReference type="SAM" id="MobiDB-lite"/>
    </source>
</evidence>
<feature type="region of interest" description="Disordered" evidence="1">
    <location>
        <begin position="142"/>
        <end position="162"/>
    </location>
</feature>